<feature type="domain" description="EGF-like" evidence="16">
    <location>
        <begin position="1611"/>
        <end position="1647"/>
    </location>
</feature>
<evidence type="ECO:0000256" key="9">
    <source>
        <dbReference type="ARBA" id="ARBA00023136"/>
    </source>
</evidence>
<feature type="disulfide bond" evidence="12">
    <location>
        <begin position="381"/>
        <end position="391"/>
    </location>
</feature>
<feature type="disulfide bond" evidence="12">
    <location>
        <begin position="1514"/>
        <end position="1523"/>
    </location>
</feature>
<dbReference type="PROSITE" id="PS01187">
    <property type="entry name" value="EGF_CA"/>
    <property type="match status" value="6"/>
</dbReference>
<keyword evidence="9 14" id="KW-0472">Membrane</keyword>
<feature type="domain" description="EGF-like" evidence="16">
    <location>
        <begin position="1526"/>
        <end position="1565"/>
    </location>
</feature>
<dbReference type="GO" id="GO:0005886">
    <property type="term" value="C:plasma membrane"/>
    <property type="evidence" value="ECO:0007669"/>
    <property type="project" value="UniProtKB-SubCell"/>
</dbReference>
<feature type="domain" description="EGF-like" evidence="16">
    <location>
        <begin position="856"/>
        <end position="892"/>
    </location>
</feature>
<feature type="disulfide bond" evidence="12">
    <location>
        <begin position="1476"/>
        <end position="1485"/>
    </location>
</feature>
<evidence type="ECO:0000256" key="6">
    <source>
        <dbReference type="ARBA" id="ARBA00022737"/>
    </source>
</evidence>
<feature type="disulfide bond" evidence="12">
    <location>
        <begin position="1599"/>
        <end position="1608"/>
    </location>
</feature>
<dbReference type="GO" id="GO:0005509">
    <property type="term" value="F:calcium ion binding"/>
    <property type="evidence" value="ECO:0007669"/>
    <property type="project" value="InterPro"/>
</dbReference>
<feature type="disulfide bond" evidence="12">
    <location>
        <begin position="365"/>
        <end position="374"/>
    </location>
</feature>
<evidence type="ECO:0000256" key="2">
    <source>
        <dbReference type="ARBA" id="ARBA00022475"/>
    </source>
</evidence>
<protein>
    <recommendedName>
        <fullName evidence="19">Protein crumbs</fullName>
    </recommendedName>
</protein>
<feature type="domain" description="EGF-like" evidence="16">
    <location>
        <begin position="1568"/>
        <end position="1609"/>
    </location>
</feature>
<feature type="domain" description="EGF-like" evidence="16">
    <location>
        <begin position="339"/>
        <end position="375"/>
    </location>
</feature>
<evidence type="ECO:0000256" key="11">
    <source>
        <dbReference type="ARBA" id="ARBA00023180"/>
    </source>
</evidence>
<accession>A0A1D2MTE1</accession>
<evidence type="ECO:0000259" key="16">
    <source>
        <dbReference type="PROSITE" id="PS50026"/>
    </source>
</evidence>
<keyword evidence="6" id="KW-0677">Repeat</keyword>
<feature type="domain" description="Laminin G" evidence="15">
    <location>
        <begin position="1226"/>
        <end position="1451"/>
    </location>
</feature>
<evidence type="ECO:0000256" key="1">
    <source>
        <dbReference type="ARBA" id="ARBA00004251"/>
    </source>
</evidence>
<comment type="caution">
    <text evidence="17">The sequence shown here is derived from an EMBL/GenBank/DDBJ whole genome shotgun (WGS) entry which is preliminary data.</text>
</comment>
<feature type="disulfide bond" evidence="12">
    <location>
        <begin position="479"/>
        <end position="488"/>
    </location>
</feature>
<dbReference type="Gene3D" id="2.60.120.200">
    <property type="match status" value="3"/>
</dbReference>
<dbReference type="FunFam" id="2.10.25.10:FF:000066">
    <property type="entry name" value="FAT atypical cadherin 4"/>
    <property type="match status" value="1"/>
</dbReference>
<dbReference type="InterPro" id="IPR009030">
    <property type="entry name" value="Growth_fac_rcpt_cys_sf"/>
</dbReference>
<evidence type="ECO:0000256" key="14">
    <source>
        <dbReference type="SAM" id="Phobius"/>
    </source>
</evidence>
<dbReference type="OMA" id="TNCERDI"/>
<dbReference type="EMBL" id="LJIJ01000568">
    <property type="protein sequence ID" value="ODM96171.1"/>
    <property type="molecule type" value="Genomic_DNA"/>
</dbReference>
<feature type="domain" description="EGF-like" evidence="16">
    <location>
        <begin position="377"/>
        <end position="412"/>
    </location>
</feature>
<keyword evidence="7" id="KW-0106">Calcium</keyword>
<feature type="domain" description="EGF-like" evidence="16">
    <location>
        <begin position="453"/>
        <end position="489"/>
    </location>
</feature>
<dbReference type="GO" id="GO:0007154">
    <property type="term" value="P:cell communication"/>
    <property type="evidence" value="ECO:0007669"/>
    <property type="project" value="UniProtKB-ARBA"/>
</dbReference>
<feature type="domain" description="EGF-like" evidence="16">
    <location>
        <begin position="590"/>
        <end position="626"/>
    </location>
</feature>
<feature type="domain" description="EGF-like" evidence="16">
    <location>
        <begin position="491"/>
        <end position="548"/>
    </location>
</feature>
<dbReference type="InterPro" id="IPR018097">
    <property type="entry name" value="EGF_Ca-bd_CS"/>
</dbReference>
<dbReference type="FunFam" id="2.10.25.10:FF:000208">
    <property type="entry name" value="Crumbs 2, cell polarity complex component"/>
    <property type="match status" value="1"/>
</dbReference>
<feature type="disulfide bond" evidence="12">
    <location>
        <begin position="402"/>
        <end position="411"/>
    </location>
</feature>
<feature type="domain" description="EGF-like" evidence="16">
    <location>
        <begin position="1452"/>
        <end position="1486"/>
    </location>
</feature>
<comment type="caution">
    <text evidence="12">Lacks conserved residue(s) required for the propagation of feature annotation.</text>
</comment>
<evidence type="ECO:0008006" key="19">
    <source>
        <dbReference type="Google" id="ProtNLM"/>
    </source>
</evidence>
<keyword evidence="11" id="KW-0325">Glycoprotein</keyword>
<dbReference type="Gene3D" id="2.10.25.10">
    <property type="entry name" value="Laminin"/>
    <property type="match status" value="19"/>
</dbReference>
<feature type="domain" description="Laminin G" evidence="15">
    <location>
        <begin position="682"/>
        <end position="854"/>
    </location>
</feature>
<keyword evidence="8 14" id="KW-1133">Transmembrane helix</keyword>
<dbReference type="STRING" id="48709.A0A1D2MTE1"/>
<dbReference type="SUPFAM" id="SSF49899">
    <property type="entry name" value="Concanavalin A-like lectins/glucanases"/>
    <property type="match status" value="3"/>
</dbReference>
<feature type="region of interest" description="Disordered" evidence="13">
    <location>
        <begin position="1055"/>
        <end position="1087"/>
    </location>
</feature>
<dbReference type="SMART" id="SM00282">
    <property type="entry name" value="LamG"/>
    <property type="match status" value="2"/>
</dbReference>
<evidence type="ECO:0000256" key="3">
    <source>
        <dbReference type="ARBA" id="ARBA00022536"/>
    </source>
</evidence>
<evidence type="ECO:0000256" key="7">
    <source>
        <dbReference type="ARBA" id="ARBA00022837"/>
    </source>
</evidence>
<keyword evidence="2" id="KW-1003">Cell membrane</keyword>
<dbReference type="GO" id="GO:0048513">
    <property type="term" value="P:animal organ development"/>
    <property type="evidence" value="ECO:0007669"/>
    <property type="project" value="UniProtKB-ARBA"/>
</dbReference>
<feature type="disulfide bond" evidence="12">
    <location>
        <begin position="1637"/>
        <end position="1646"/>
    </location>
</feature>
<dbReference type="SMART" id="SM00179">
    <property type="entry name" value="EGF_CA"/>
    <property type="match status" value="16"/>
</dbReference>
<feature type="domain" description="EGF-like" evidence="16">
    <location>
        <begin position="1728"/>
        <end position="1773"/>
    </location>
</feature>
<dbReference type="FunFam" id="2.10.25.10:FF:000391">
    <property type="entry name" value="Weary, isoform C"/>
    <property type="match status" value="1"/>
</dbReference>
<feature type="disulfide bond" evidence="12">
    <location>
        <begin position="308"/>
        <end position="325"/>
    </location>
</feature>
<dbReference type="OrthoDB" id="283575at2759"/>
<gene>
    <name evidence="17" type="ORF">Ocin01_10504</name>
</gene>
<dbReference type="PANTHER" id="PTHR24049">
    <property type="entry name" value="CRUMBS FAMILY MEMBER"/>
    <property type="match status" value="1"/>
</dbReference>
<evidence type="ECO:0000259" key="15">
    <source>
        <dbReference type="PROSITE" id="PS50025"/>
    </source>
</evidence>
<dbReference type="Pfam" id="PF00008">
    <property type="entry name" value="EGF"/>
    <property type="match status" value="6"/>
</dbReference>
<dbReference type="PROSITE" id="PS01186">
    <property type="entry name" value="EGF_2"/>
    <property type="match status" value="12"/>
</dbReference>
<reference evidence="17 18" key="1">
    <citation type="journal article" date="2016" name="Genome Biol. Evol.">
        <title>Gene Family Evolution Reflects Adaptation to Soil Environmental Stressors in the Genome of the Collembolan Orchesella cincta.</title>
        <authorList>
            <person name="Faddeeva-Vakhrusheva A."/>
            <person name="Derks M.F."/>
            <person name="Anvar S.Y."/>
            <person name="Agamennone V."/>
            <person name="Suring W."/>
            <person name="Smit S."/>
            <person name="van Straalen N.M."/>
            <person name="Roelofs D."/>
        </authorList>
    </citation>
    <scope>NUCLEOTIDE SEQUENCE [LARGE SCALE GENOMIC DNA]</scope>
    <source>
        <tissue evidence="17">Mixed pool</tissue>
    </source>
</reference>
<feature type="disulfide bond" evidence="12">
    <location>
        <begin position="327"/>
        <end position="336"/>
    </location>
</feature>
<dbReference type="InterPro" id="IPR001881">
    <property type="entry name" value="EGF-like_Ca-bd_dom"/>
</dbReference>
<dbReference type="SMART" id="SM00181">
    <property type="entry name" value="EGF"/>
    <property type="match status" value="19"/>
</dbReference>
<evidence type="ECO:0000313" key="18">
    <source>
        <dbReference type="Proteomes" id="UP000094527"/>
    </source>
</evidence>
<feature type="disulfide bond" evidence="12">
    <location>
        <begin position="1164"/>
        <end position="1174"/>
    </location>
</feature>
<feature type="disulfide bond" evidence="12">
    <location>
        <begin position="538"/>
        <end position="547"/>
    </location>
</feature>
<dbReference type="GO" id="GO:0023052">
    <property type="term" value="P:signaling"/>
    <property type="evidence" value="ECO:0007669"/>
    <property type="project" value="UniProtKB-ARBA"/>
</dbReference>
<dbReference type="InterPro" id="IPR001791">
    <property type="entry name" value="Laminin_G"/>
</dbReference>
<sequence length="1852" mass="204151">MFESFALRFNSQGYLAYLELPQEVQSAQSKSVVTDGKWHSVTFIGPDVYLDDRSIIETGENNLSINWYNVTDNDTNHKINFFDGFVGCIRLQVPVNNVSNSDAPQSPQLNSNGQLEDPFALFKLFSLKGLAKYQPCDDPDFDLGQFQCFDPDTFVLCSKCQNNAKCVFTDGTNECECPEPEDETVTYQPPFCHKIVSANVPLSDVHPESRELHSDGVDLNESLVSSTTSHASIVAQSSSLMSSTTEHVASSSTVDESRVPPHRCPCENNGRCIQDPNNSSQTICDCEDTGYRGKLCKNDICDANPGVCTNGRCFDIPETEIGFECYCKPGWAGDRCDFNFDECLSNPCINNGTCVDDVNKFRCECQPGFDGTRCENEINECDSSPCVNGECQDLIANYTCDCFAGYSGRDCEIDIDDCANAPCENNGYCKDLVNGYECDCTDTGFFGENCEHNVDDCENSPCLHNGTCTDGIKEYVCRCYEGYNGTNCENDIPECGPMPCQNNGTCFEKSHPEHYGNLLSLQDIEFDYANAAGYVCVCEPGFKGDNCEINIDECQLTPSPCNGHGKCVDGINQYNCECDKGFEGTYCEHDINECEPNPCERAKECKDLAGDYFCECNDGYGGKNCTVPLTGCIQNVCYNEGSCTPNYDEAKNEHSFLIIYFVSFQFCSKPGFTGKTCQTRTTMGFNGSSLAEIVKNDDAYANNKYYLTFHFRTTLPDVVLAVGQGGTYYYLGLSGGKLNLQSSLINNLLGMSSGNKLHDGAWHRVVVSINSSHAILSADIEQVTLPIAEVEDIPQQPTGFNVTILGVWKSSFGFLNKQDLNPFVGCMRDVLINDDPVLPEEAVNVNLTNIVPSCIRKDQCSPNPCLKSGVCTDLWQKFTCTCPRPHLGERCQFAYFVSTFNHEDTPNSLATVDIPPGRFAGVFDISMFVRTREQRGIIFLLCDKERGLNGSYIEASVTKNGNLVVLAKWAGTGTDAVDENGGKPEAYTVDGQISDGNHHLISVQKDKGFVVIKVDDSEHFRKSHSNKVFSPTVMFIGGKPASFSDQESVAPGVIQEGHSGETSTSLPETPVDNNTEGTATDTEGSSEVIVPEAFRFKGTIQDVRINLSAAETSPSTLGHTSHPRAPNEYIVEFFNLTEPHHKRQPLGRVTIQNLLNGSISDDHCKDDPCEHGKCNTTWNDFKCDCYDGYDGKRCEKRLPCSDVTCPERSACRNIGHTGFECVADAAFDGKGTATPHYILRSNAPADLTFSKLNFTYRSKPRERKRGVNVIHMSNGTAFLRITLEGDGNDSSIVFRFMNNEQLVIRNATIFDGEWHSVEIRFSSSDSADLSVGLSYDKMETTYQNFVYHSNQYLKDLVLSHNLDIVVGSSLSIDDYGEPVLNDLEHSHSQYYSCLRNIYIGSLRLPFISQSKLEEVNSEIKNRSKIETTAPSAFYINEKFHTTDQQLPRLGCILCYSKDCRNEGQCTDPTQSYDCMCAAGYEGESCELDIDECVNNMCYNGSTCQDGVNNYTCACAKGFEGWLCEIDIDECEGNGAEKCNYNGQCHDGIGEFTCECDDDYTGTHCDKRKKSTCKDGPCEFGATCSEVGLQPNGVSFKCNCAPGYEGEFCSEVINYCKAVVCENGGTCNSTVHGFQCHCIPGFDGPKCEVDIDECSSNPCKNGGKCIDGVNSFTCDCNTTGFEGTICEFDVNECNDWPPRCSAHLVCENFKGSYICSCPDKLMCGSDCDILNPCFGETENKTCHNGGTCEAQCMEPEHPEASCICLPEYAGENCENFSDLKRPADESSVDILLIIIPVLAAILIAATVGIIILVRMARRKRATRGVYSPSQQEYCNPRVELETQLKPPPEERLI</sequence>
<keyword evidence="3 12" id="KW-0245">EGF-like domain</keyword>
<dbReference type="SUPFAM" id="SSF57184">
    <property type="entry name" value="Growth factor receptor domain"/>
    <property type="match status" value="2"/>
</dbReference>
<feature type="domain" description="EGF-like" evidence="16">
    <location>
        <begin position="414"/>
        <end position="451"/>
    </location>
</feature>
<feature type="domain" description="Laminin G" evidence="15">
    <location>
        <begin position="896"/>
        <end position="1164"/>
    </location>
</feature>
<feature type="domain" description="EGF-like" evidence="16">
    <location>
        <begin position="297"/>
        <end position="337"/>
    </location>
</feature>
<dbReference type="FunFam" id="2.10.25.10:FF:000031">
    <property type="entry name" value="neurogenic locus notch homolog protein 3"/>
    <property type="match status" value="1"/>
</dbReference>
<dbReference type="SUPFAM" id="SSF57196">
    <property type="entry name" value="EGF/Laminin"/>
    <property type="match status" value="9"/>
</dbReference>
<evidence type="ECO:0000256" key="13">
    <source>
        <dbReference type="SAM" id="MobiDB-lite"/>
    </source>
</evidence>
<dbReference type="Pfam" id="PF07645">
    <property type="entry name" value="EGF_CA"/>
    <property type="match status" value="1"/>
</dbReference>
<dbReference type="CDD" id="cd00110">
    <property type="entry name" value="LamG"/>
    <property type="match status" value="2"/>
</dbReference>
<keyword evidence="18" id="KW-1185">Reference proteome</keyword>
<dbReference type="PROSITE" id="PS50026">
    <property type="entry name" value="EGF_3"/>
    <property type="match status" value="17"/>
</dbReference>
<feature type="domain" description="EGF-like" evidence="16">
    <location>
        <begin position="550"/>
        <end position="588"/>
    </location>
</feature>
<keyword evidence="4 14" id="KW-0812">Transmembrane</keyword>
<dbReference type="FunFam" id="2.10.25.10:FF:000472">
    <property type="entry name" value="Uncharacterized protein, isoform A"/>
    <property type="match status" value="2"/>
</dbReference>
<feature type="disulfide bond" evidence="12">
    <location>
        <begin position="1185"/>
        <end position="1194"/>
    </location>
</feature>
<dbReference type="InterPro" id="IPR049883">
    <property type="entry name" value="NOTCH1_EGF-like"/>
</dbReference>
<dbReference type="InterPro" id="IPR013320">
    <property type="entry name" value="ConA-like_dom_sf"/>
</dbReference>
<dbReference type="PROSITE" id="PS00010">
    <property type="entry name" value="ASX_HYDROXYL"/>
    <property type="match status" value="12"/>
</dbReference>
<feature type="disulfide bond" evidence="12">
    <location>
        <begin position="1555"/>
        <end position="1564"/>
    </location>
</feature>
<proteinExistence type="predicted"/>
<feature type="compositionally biased region" description="Polar residues" evidence="13">
    <location>
        <begin position="1060"/>
        <end position="1085"/>
    </location>
</feature>
<dbReference type="Pfam" id="PF12661">
    <property type="entry name" value="hEGF"/>
    <property type="match status" value="5"/>
</dbReference>
<feature type="disulfide bond" evidence="12">
    <location>
        <begin position="616"/>
        <end position="625"/>
    </location>
</feature>
<feature type="domain" description="EGF-like" evidence="16">
    <location>
        <begin position="1649"/>
        <end position="1686"/>
    </location>
</feature>
<feature type="disulfide bond" evidence="12">
    <location>
        <begin position="882"/>
        <end position="891"/>
    </location>
</feature>
<dbReference type="Proteomes" id="UP000094527">
    <property type="component" value="Unassembled WGS sequence"/>
</dbReference>
<dbReference type="Pfam" id="PF02210">
    <property type="entry name" value="Laminin_G_2"/>
    <property type="match status" value="2"/>
</dbReference>
<feature type="disulfide bond" evidence="12">
    <location>
        <begin position="578"/>
        <end position="587"/>
    </location>
</feature>
<dbReference type="FunFam" id="2.10.25.10:FF:000122">
    <property type="entry name" value="Protein crumbs homolog 2"/>
    <property type="match status" value="3"/>
</dbReference>
<evidence type="ECO:0000256" key="8">
    <source>
        <dbReference type="ARBA" id="ARBA00022989"/>
    </source>
</evidence>
<keyword evidence="10 12" id="KW-1015">Disulfide bond</keyword>
<feature type="domain" description="EGF-like" evidence="16">
    <location>
        <begin position="1488"/>
        <end position="1524"/>
    </location>
</feature>
<evidence type="ECO:0000313" key="17">
    <source>
        <dbReference type="EMBL" id="ODM96171.1"/>
    </source>
</evidence>
<name>A0A1D2MTE1_ORCCI</name>
<dbReference type="InterPro" id="IPR051022">
    <property type="entry name" value="Notch_Cell-Fate_Det"/>
</dbReference>
<evidence type="ECO:0000256" key="12">
    <source>
        <dbReference type="PROSITE-ProRule" id="PRU00076"/>
    </source>
</evidence>
<evidence type="ECO:0000256" key="5">
    <source>
        <dbReference type="ARBA" id="ARBA00022729"/>
    </source>
</evidence>
<dbReference type="InterPro" id="IPR013032">
    <property type="entry name" value="EGF-like_CS"/>
</dbReference>
<feature type="transmembrane region" description="Helical" evidence="14">
    <location>
        <begin position="1789"/>
        <end position="1812"/>
    </location>
</feature>
<dbReference type="PROSITE" id="PS50025">
    <property type="entry name" value="LAM_G_DOMAIN"/>
    <property type="match status" value="3"/>
</dbReference>
<keyword evidence="5" id="KW-0732">Signal</keyword>
<dbReference type="CDD" id="cd00054">
    <property type="entry name" value="EGF_CA"/>
    <property type="match status" value="11"/>
</dbReference>
<organism evidence="17 18">
    <name type="scientific">Orchesella cincta</name>
    <name type="common">Springtail</name>
    <name type="synonym">Podura cincta</name>
    <dbReference type="NCBI Taxonomy" id="48709"/>
    <lineage>
        <taxon>Eukaryota</taxon>
        <taxon>Metazoa</taxon>
        <taxon>Ecdysozoa</taxon>
        <taxon>Arthropoda</taxon>
        <taxon>Hexapoda</taxon>
        <taxon>Collembola</taxon>
        <taxon>Entomobryomorpha</taxon>
        <taxon>Entomobryoidea</taxon>
        <taxon>Orchesellidae</taxon>
        <taxon>Orchesellinae</taxon>
        <taxon>Orchesella</taxon>
    </lineage>
</organism>
<feature type="domain" description="EGF-like" evidence="16">
    <location>
        <begin position="1160"/>
        <end position="1195"/>
    </location>
</feature>
<dbReference type="InterPro" id="IPR000152">
    <property type="entry name" value="EGF-type_Asp/Asn_hydroxyl_site"/>
</dbReference>
<dbReference type="InterPro" id="IPR000742">
    <property type="entry name" value="EGF"/>
</dbReference>
<dbReference type="PROSITE" id="PS00022">
    <property type="entry name" value="EGF_1"/>
    <property type="match status" value="15"/>
</dbReference>
<evidence type="ECO:0000256" key="10">
    <source>
        <dbReference type="ARBA" id="ARBA00023157"/>
    </source>
</evidence>
<feature type="disulfide bond" evidence="12">
    <location>
        <begin position="1763"/>
        <end position="1772"/>
    </location>
</feature>
<evidence type="ECO:0000256" key="4">
    <source>
        <dbReference type="ARBA" id="ARBA00022692"/>
    </source>
</evidence>
<comment type="subcellular location">
    <subcellularLocation>
        <location evidence="1">Cell membrane</location>
        <topology evidence="1">Single-pass type I membrane protein</topology>
    </subcellularLocation>
</comment>